<protein>
    <submittedName>
        <fullName evidence="1">Uncharacterized protein</fullName>
    </submittedName>
</protein>
<evidence type="ECO:0000313" key="1">
    <source>
        <dbReference type="EMBL" id="CUQ55759.1"/>
    </source>
</evidence>
<dbReference type="AlphaFoldDB" id="A0A174XKZ7"/>
<gene>
    <name evidence="1" type="ORF">ERS852560_04200</name>
</gene>
<accession>A0A174XKZ7</accession>
<dbReference type="Proteomes" id="UP000095332">
    <property type="component" value="Unassembled WGS sequence"/>
</dbReference>
<sequence>MIQEFTYEQIRTKALKQGVPDNKFQIGMWASYSGYIKTKKKHNQRVHTIYLSPQTLSY</sequence>
<dbReference type="EMBL" id="CZBM01000026">
    <property type="protein sequence ID" value="CUQ55759.1"/>
    <property type="molecule type" value="Genomic_DNA"/>
</dbReference>
<name>A0A174XKZ7_PARDI</name>
<organism evidence="1 2">
    <name type="scientific">Parabacteroides distasonis</name>
    <dbReference type="NCBI Taxonomy" id="823"/>
    <lineage>
        <taxon>Bacteria</taxon>
        <taxon>Pseudomonadati</taxon>
        <taxon>Bacteroidota</taxon>
        <taxon>Bacteroidia</taxon>
        <taxon>Bacteroidales</taxon>
        <taxon>Tannerellaceae</taxon>
        <taxon>Parabacteroides</taxon>
    </lineage>
</organism>
<proteinExistence type="predicted"/>
<reference evidence="1 2" key="1">
    <citation type="submission" date="2015-09" db="EMBL/GenBank/DDBJ databases">
        <authorList>
            <consortium name="Pathogen Informatics"/>
        </authorList>
    </citation>
    <scope>NUCLEOTIDE SEQUENCE [LARGE SCALE GENOMIC DNA]</scope>
    <source>
        <strain evidence="1 2">2789STDY5834948</strain>
    </source>
</reference>
<evidence type="ECO:0000313" key="2">
    <source>
        <dbReference type="Proteomes" id="UP000095332"/>
    </source>
</evidence>